<dbReference type="InterPro" id="IPR000260">
    <property type="entry name" value="NADH4_N"/>
</dbReference>
<dbReference type="PANTHER" id="PTHR43507:SF20">
    <property type="entry name" value="NADH-UBIQUINONE OXIDOREDUCTASE CHAIN 4"/>
    <property type="match status" value="1"/>
</dbReference>
<name>A0A7D7FCD8_9ANNE</name>
<dbReference type="PRINTS" id="PR01437">
    <property type="entry name" value="NUOXDRDTASE4"/>
</dbReference>
<keyword evidence="7 16" id="KW-0812">Transmembrane</keyword>
<feature type="transmembrane region" description="Helical" evidence="16">
    <location>
        <begin position="215"/>
        <end position="236"/>
    </location>
</feature>
<dbReference type="GO" id="GO:0003954">
    <property type="term" value="F:NADH dehydrogenase activity"/>
    <property type="evidence" value="ECO:0007669"/>
    <property type="project" value="TreeGrafter"/>
</dbReference>
<keyword evidence="13 16" id="KW-0496">Mitochondrion</keyword>
<evidence type="ECO:0000256" key="13">
    <source>
        <dbReference type="ARBA" id="ARBA00023128"/>
    </source>
</evidence>
<evidence type="ECO:0000256" key="12">
    <source>
        <dbReference type="ARBA" id="ARBA00023075"/>
    </source>
</evidence>
<feature type="transmembrane region" description="Helical" evidence="16">
    <location>
        <begin position="88"/>
        <end position="105"/>
    </location>
</feature>
<dbReference type="Pfam" id="PF00361">
    <property type="entry name" value="Proton_antipo_M"/>
    <property type="match status" value="1"/>
</dbReference>
<comment type="function">
    <text evidence="16">Core subunit of the mitochondrial membrane respiratory chain NADH dehydrogenase (Complex I) which catalyzes electron transfer from NADH through the respiratory chain, using ubiquinone as an electron acceptor. Essential for the catalytic activity and assembly of complex I.</text>
</comment>
<keyword evidence="11 16" id="KW-0520">NAD</keyword>
<evidence type="ECO:0000256" key="6">
    <source>
        <dbReference type="ARBA" id="ARBA00022660"/>
    </source>
</evidence>
<reference evidence="19" key="1">
    <citation type="submission" date="2020-04" db="EMBL/GenBank/DDBJ databases">
        <title>DNAmark Project.</title>
        <authorList>
            <person name="Leerhoei F."/>
        </authorList>
    </citation>
    <scope>NUCLEOTIDE SEQUENCE</scope>
    <source>
        <strain evidence="19">DM1199</strain>
    </source>
</reference>
<keyword evidence="6 16" id="KW-0679">Respiratory chain</keyword>
<dbReference type="Pfam" id="PF01059">
    <property type="entry name" value="Oxidored_q5_N"/>
    <property type="match status" value="1"/>
</dbReference>
<comment type="catalytic activity">
    <reaction evidence="15 16">
        <text>a ubiquinone + NADH + 5 H(+)(in) = a ubiquinol + NAD(+) + 4 H(+)(out)</text>
        <dbReference type="Rhea" id="RHEA:29091"/>
        <dbReference type="Rhea" id="RHEA-COMP:9565"/>
        <dbReference type="Rhea" id="RHEA-COMP:9566"/>
        <dbReference type="ChEBI" id="CHEBI:15378"/>
        <dbReference type="ChEBI" id="CHEBI:16389"/>
        <dbReference type="ChEBI" id="CHEBI:17976"/>
        <dbReference type="ChEBI" id="CHEBI:57540"/>
        <dbReference type="ChEBI" id="CHEBI:57945"/>
        <dbReference type="EC" id="7.1.1.2"/>
    </reaction>
</comment>
<evidence type="ECO:0000256" key="10">
    <source>
        <dbReference type="ARBA" id="ARBA00022989"/>
    </source>
</evidence>
<proteinExistence type="inferred from homology"/>
<feature type="transmembrane region" description="Helical" evidence="16">
    <location>
        <begin position="144"/>
        <end position="166"/>
    </location>
</feature>
<feature type="transmembrane region" description="Helical" evidence="16">
    <location>
        <begin position="20"/>
        <end position="38"/>
    </location>
</feature>
<evidence type="ECO:0000256" key="3">
    <source>
        <dbReference type="ARBA" id="ARBA00012944"/>
    </source>
</evidence>
<keyword evidence="9 16" id="KW-0249">Electron transport</keyword>
<feature type="transmembrane region" description="Helical" evidence="16">
    <location>
        <begin position="276"/>
        <end position="296"/>
    </location>
</feature>
<dbReference type="InterPro" id="IPR003918">
    <property type="entry name" value="NADH_UbQ_OxRdtase"/>
</dbReference>
<evidence type="ECO:0000259" key="17">
    <source>
        <dbReference type="Pfam" id="PF00361"/>
    </source>
</evidence>
<dbReference type="AlphaFoldDB" id="A0A7D7FCD8"/>
<keyword evidence="10 16" id="KW-1133">Transmembrane helix</keyword>
<evidence type="ECO:0000256" key="2">
    <source>
        <dbReference type="ARBA" id="ARBA00009025"/>
    </source>
</evidence>
<dbReference type="GO" id="GO:0031966">
    <property type="term" value="C:mitochondrial membrane"/>
    <property type="evidence" value="ECO:0007669"/>
    <property type="project" value="UniProtKB-SubCell"/>
</dbReference>
<evidence type="ECO:0000259" key="18">
    <source>
        <dbReference type="Pfam" id="PF01059"/>
    </source>
</evidence>
<evidence type="ECO:0000256" key="4">
    <source>
        <dbReference type="ARBA" id="ARBA00021006"/>
    </source>
</evidence>
<feature type="transmembrane region" description="Helical" evidence="16">
    <location>
        <begin position="111"/>
        <end position="132"/>
    </location>
</feature>
<evidence type="ECO:0000256" key="11">
    <source>
        <dbReference type="ARBA" id="ARBA00023027"/>
    </source>
</evidence>
<dbReference type="GO" id="GO:0015990">
    <property type="term" value="P:electron transport coupled proton transport"/>
    <property type="evidence" value="ECO:0007669"/>
    <property type="project" value="TreeGrafter"/>
</dbReference>
<evidence type="ECO:0000256" key="16">
    <source>
        <dbReference type="RuleBase" id="RU003297"/>
    </source>
</evidence>
<keyword evidence="5 16" id="KW-0813">Transport</keyword>
<protein>
    <recommendedName>
        <fullName evidence="4 16">NADH-ubiquinone oxidoreductase chain 4</fullName>
        <ecNumber evidence="3 16">7.1.1.2</ecNumber>
    </recommendedName>
</protein>
<dbReference type="GO" id="GO:0008137">
    <property type="term" value="F:NADH dehydrogenase (ubiquinone) activity"/>
    <property type="evidence" value="ECO:0007669"/>
    <property type="project" value="UniProtKB-UniRule"/>
</dbReference>
<keyword evidence="12 16" id="KW-0830">Ubiquinone</keyword>
<evidence type="ECO:0000256" key="8">
    <source>
        <dbReference type="ARBA" id="ARBA00022967"/>
    </source>
</evidence>
<evidence type="ECO:0000256" key="7">
    <source>
        <dbReference type="ARBA" id="ARBA00022692"/>
    </source>
</evidence>
<organism evidence="19">
    <name type="scientific">Erpobdella octoculata</name>
    <dbReference type="NCBI Taxonomy" id="39305"/>
    <lineage>
        <taxon>Eukaryota</taxon>
        <taxon>Metazoa</taxon>
        <taxon>Spiralia</taxon>
        <taxon>Lophotrochozoa</taxon>
        <taxon>Annelida</taxon>
        <taxon>Clitellata</taxon>
        <taxon>Hirudinea</taxon>
        <taxon>Hirudinida</taxon>
        <taxon>Erpobdelliformes</taxon>
        <taxon>Erpobdellidae</taxon>
        <taxon>Erpobdella</taxon>
    </lineage>
</organism>
<keyword evidence="14 16" id="KW-0472">Membrane</keyword>
<keyword evidence="8" id="KW-1278">Translocase</keyword>
<evidence type="ECO:0000256" key="9">
    <source>
        <dbReference type="ARBA" id="ARBA00022982"/>
    </source>
</evidence>
<dbReference type="GO" id="GO:0042773">
    <property type="term" value="P:ATP synthesis coupled electron transport"/>
    <property type="evidence" value="ECO:0007669"/>
    <property type="project" value="InterPro"/>
</dbReference>
<feature type="domain" description="NADH:quinone oxidoreductase/Mrp antiporter transmembrane" evidence="17">
    <location>
        <begin position="107"/>
        <end position="395"/>
    </location>
</feature>
<feature type="transmembrane region" description="Helical" evidence="16">
    <location>
        <begin position="340"/>
        <end position="361"/>
    </location>
</feature>
<evidence type="ECO:0000313" key="19">
    <source>
        <dbReference type="EMBL" id="QMP96486.1"/>
    </source>
</evidence>
<dbReference type="EC" id="7.1.1.2" evidence="3 16"/>
<evidence type="ECO:0000256" key="5">
    <source>
        <dbReference type="ARBA" id="ARBA00022448"/>
    </source>
</evidence>
<sequence>MKMLKMFIPLLLTLFYNNKYSWLLASTMNMMLSMYLLTHMSKSLFSYKMTKWIMMDQLSLPLIILTLWISAMMIIASMKIKWLKNSTLMFTSMVMTLNIILVMAFSSNNLLIFYIWFEASLIPTMILIMKWGYQPERIQASMYLMMYTVMASLPMLLCLISIIKMSNSYTFSSWFMLIFPFYKYPILWIVCLLGFLVKLPMFMTHLWLPKAHVEAPVAGSMILAAILLKLGGYGLMRMTSMFPWANMNISSIIMSISLVGGVVTSLICLRQTDIKSLIAYSSVSHMGLMISGAMSASKWGSMGAMSMMIAHGFSSSALFIMANINYEMMSTRSVFLSKGILIFSPLMTLWWFLFSIMNMAAPPSINLMSEIMLLASISYKSLFNMIILSFISFLTVGYSLYLYSSMNHGSSNNYVTSYPPMMKKDMLLLSMHLVPSLFIIMKPEIIIC</sequence>
<gene>
    <name evidence="19" type="primary">ND4</name>
</gene>
<comment type="similarity">
    <text evidence="2 16">Belongs to the complex I subunit 4 family.</text>
</comment>
<accession>A0A7D7FCD8</accession>
<feature type="transmembrane region" description="Helical" evidence="16">
    <location>
        <begin position="58"/>
        <end position="76"/>
    </location>
</feature>
<feature type="transmembrane region" description="Helical" evidence="16">
    <location>
        <begin position="186"/>
        <end position="208"/>
    </location>
</feature>
<evidence type="ECO:0000256" key="15">
    <source>
        <dbReference type="ARBA" id="ARBA00049551"/>
    </source>
</evidence>
<geneLocation type="mitochondrion" evidence="19"/>
<dbReference type="EMBL" id="MT410851">
    <property type="protein sequence ID" value="QMP96486.1"/>
    <property type="molecule type" value="Genomic_DNA"/>
</dbReference>
<dbReference type="InterPro" id="IPR001750">
    <property type="entry name" value="ND/Mrp_TM"/>
</dbReference>
<feature type="transmembrane region" description="Helical" evidence="16">
    <location>
        <begin position="381"/>
        <end position="404"/>
    </location>
</feature>
<evidence type="ECO:0000256" key="14">
    <source>
        <dbReference type="ARBA" id="ARBA00023136"/>
    </source>
</evidence>
<dbReference type="PANTHER" id="PTHR43507">
    <property type="entry name" value="NADH-UBIQUINONE OXIDOREDUCTASE CHAIN 4"/>
    <property type="match status" value="1"/>
</dbReference>
<comment type="subcellular location">
    <subcellularLocation>
        <location evidence="1 16">Mitochondrion membrane</location>
        <topology evidence="1 16">Multi-pass membrane protein</topology>
    </subcellularLocation>
</comment>
<feature type="transmembrane region" description="Helical" evidence="16">
    <location>
        <begin position="308"/>
        <end position="328"/>
    </location>
</feature>
<dbReference type="GO" id="GO:0048039">
    <property type="term" value="F:ubiquinone binding"/>
    <property type="evidence" value="ECO:0007669"/>
    <property type="project" value="TreeGrafter"/>
</dbReference>
<feature type="transmembrane region" description="Helical" evidence="16">
    <location>
        <begin position="248"/>
        <end position="269"/>
    </location>
</feature>
<evidence type="ECO:0000256" key="1">
    <source>
        <dbReference type="ARBA" id="ARBA00004225"/>
    </source>
</evidence>
<feature type="domain" description="NADH:ubiquinone oxidoreductase chain 4 N-terminal" evidence="18">
    <location>
        <begin position="3"/>
        <end position="104"/>
    </location>
</feature>